<dbReference type="Proteomes" id="UP001501161">
    <property type="component" value="Unassembled WGS sequence"/>
</dbReference>
<evidence type="ECO:0000256" key="3">
    <source>
        <dbReference type="RuleBase" id="RU000363"/>
    </source>
</evidence>
<dbReference type="InterPro" id="IPR036291">
    <property type="entry name" value="NAD(P)-bd_dom_sf"/>
</dbReference>
<evidence type="ECO:0000259" key="5">
    <source>
        <dbReference type="SMART" id="SM00822"/>
    </source>
</evidence>
<comment type="caution">
    <text evidence="6">The sequence shown here is derived from an EMBL/GenBank/DDBJ whole genome shotgun (WGS) entry which is preliminary data.</text>
</comment>
<dbReference type="SUPFAM" id="SSF51735">
    <property type="entry name" value="NAD(P)-binding Rossmann-fold domains"/>
    <property type="match status" value="1"/>
</dbReference>
<dbReference type="SMART" id="SM00822">
    <property type="entry name" value="PKS_KR"/>
    <property type="match status" value="1"/>
</dbReference>
<keyword evidence="7" id="KW-1185">Reference proteome</keyword>
<dbReference type="PRINTS" id="PR00081">
    <property type="entry name" value="GDHRDH"/>
</dbReference>
<dbReference type="Pfam" id="PF00106">
    <property type="entry name" value="adh_short"/>
    <property type="match status" value="1"/>
</dbReference>
<evidence type="ECO:0000256" key="1">
    <source>
        <dbReference type="ARBA" id="ARBA00006484"/>
    </source>
</evidence>
<reference evidence="6 7" key="1">
    <citation type="journal article" date="2019" name="Int. J. Syst. Evol. Microbiol.">
        <title>The Global Catalogue of Microorganisms (GCM) 10K type strain sequencing project: providing services to taxonomists for standard genome sequencing and annotation.</title>
        <authorList>
            <consortium name="The Broad Institute Genomics Platform"/>
            <consortium name="The Broad Institute Genome Sequencing Center for Infectious Disease"/>
            <person name="Wu L."/>
            <person name="Ma J."/>
        </authorList>
    </citation>
    <scope>NUCLEOTIDE SEQUENCE [LARGE SCALE GENOMIC DNA]</scope>
    <source>
        <strain evidence="6 7">JCM 13813</strain>
    </source>
</reference>
<evidence type="ECO:0000256" key="2">
    <source>
        <dbReference type="ARBA" id="ARBA00023002"/>
    </source>
</evidence>
<sequence>MEPQQRPGRTREIDGARIAVVGATGALGALVAAELERRGARLLVVGRDAERLAALGTGVAVVADLGDAGAGDAVAAAAREHLGGLDGLVNAAGVVAFGALGDTPDEVVEELFLINVVGPLFLLRRVVPLLEESQGFVLQLSAVVAERPMPRMAAYSASKAALSAVATALRTELRRSRVDVYDVRPPHTETGLAGRPLSGEAPGLPAGLDPAEVARRIVDALAAGEHDLGADAFATPAR</sequence>
<comment type="similarity">
    <text evidence="1 3">Belongs to the short-chain dehydrogenases/reductases (SDR) family.</text>
</comment>
<feature type="domain" description="Ketoreductase" evidence="5">
    <location>
        <begin position="16"/>
        <end position="184"/>
    </location>
</feature>
<dbReference type="CDD" id="cd05233">
    <property type="entry name" value="SDR_c"/>
    <property type="match status" value="1"/>
</dbReference>
<dbReference type="RefSeq" id="WP_231250535.1">
    <property type="nucleotide sequence ID" value="NZ_BAAAMQ010000009.1"/>
</dbReference>
<dbReference type="InterPro" id="IPR057326">
    <property type="entry name" value="KR_dom"/>
</dbReference>
<dbReference type="PANTHER" id="PTHR44196:SF1">
    <property type="entry name" value="DEHYDROGENASE_REDUCTASE SDR FAMILY MEMBER 7B"/>
    <property type="match status" value="1"/>
</dbReference>
<accession>A0ABN2X1I3</accession>
<dbReference type="PANTHER" id="PTHR44196">
    <property type="entry name" value="DEHYDROGENASE/REDUCTASE SDR FAMILY MEMBER 7B"/>
    <property type="match status" value="1"/>
</dbReference>
<dbReference type="InterPro" id="IPR002347">
    <property type="entry name" value="SDR_fam"/>
</dbReference>
<protein>
    <recommendedName>
        <fullName evidence="5">Ketoreductase domain-containing protein</fullName>
    </recommendedName>
</protein>
<dbReference type="EMBL" id="BAAAMQ010000009">
    <property type="protein sequence ID" value="GAA2103166.1"/>
    <property type="molecule type" value="Genomic_DNA"/>
</dbReference>
<evidence type="ECO:0000313" key="7">
    <source>
        <dbReference type="Proteomes" id="UP001501161"/>
    </source>
</evidence>
<dbReference type="InterPro" id="IPR020904">
    <property type="entry name" value="Sc_DH/Rdtase_CS"/>
</dbReference>
<feature type="region of interest" description="Disordered" evidence="4">
    <location>
        <begin position="184"/>
        <end position="204"/>
    </location>
</feature>
<dbReference type="PRINTS" id="PR00080">
    <property type="entry name" value="SDRFAMILY"/>
</dbReference>
<keyword evidence="2" id="KW-0560">Oxidoreductase</keyword>
<evidence type="ECO:0000313" key="6">
    <source>
        <dbReference type="EMBL" id="GAA2103166.1"/>
    </source>
</evidence>
<dbReference type="Gene3D" id="3.40.50.720">
    <property type="entry name" value="NAD(P)-binding Rossmann-like Domain"/>
    <property type="match status" value="1"/>
</dbReference>
<organism evidence="6 7">
    <name type="scientific">Nocardioides furvisabuli</name>
    <dbReference type="NCBI Taxonomy" id="375542"/>
    <lineage>
        <taxon>Bacteria</taxon>
        <taxon>Bacillati</taxon>
        <taxon>Actinomycetota</taxon>
        <taxon>Actinomycetes</taxon>
        <taxon>Propionibacteriales</taxon>
        <taxon>Nocardioidaceae</taxon>
        <taxon>Nocardioides</taxon>
    </lineage>
</organism>
<dbReference type="PROSITE" id="PS00061">
    <property type="entry name" value="ADH_SHORT"/>
    <property type="match status" value="1"/>
</dbReference>
<evidence type="ECO:0000256" key="4">
    <source>
        <dbReference type="SAM" id="MobiDB-lite"/>
    </source>
</evidence>
<proteinExistence type="inferred from homology"/>
<gene>
    <name evidence="6" type="ORF">GCM10009726_14580</name>
</gene>
<name>A0ABN2X1I3_9ACTN</name>